<dbReference type="RefSeq" id="WP_067999265.1">
    <property type="nucleotide sequence ID" value="NZ_CP015596.1"/>
</dbReference>
<dbReference type="STRING" id="1682113.A7U43_21605"/>
<evidence type="ECO:0000313" key="2">
    <source>
        <dbReference type="Proteomes" id="UP000077143"/>
    </source>
</evidence>
<evidence type="ECO:0000313" key="1">
    <source>
        <dbReference type="EMBL" id="ANE81541.1"/>
    </source>
</evidence>
<keyword evidence="2" id="KW-1185">Reference proteome</keyword>
<dbReference type="AlphaFoldDB" id="A0A172UR05"/>
<name>A0A172UR05_9MYCO</name>
<proteinExistence type="predicted"/>
<accession>A0A172UR05</accession>
<reference evidence="1 2" key="1">
    <citation type="submission" date="2016-05" db="EMBL/GenBank/DDBJ databases">
        <title>Complete genome sequence of a phthalic acid esters degrading Mycobacterium sp. YC-RL4.</title>
        <authorList>
            <person name="Ren L."/>
            <person name="Fan S."/>
            <person name="Ruth N."/>
            <person name="Jia Y."/>
            <person name="Wang J."/>
            <person name="Qiao C."/>
        </authorList>
    </citation>
    <scope>NUCLEOTIDE SEQUENCE [LARGE SCALE GENOMIC DNA]</scope>
    <source>
        <strain evidence="1 2">YC-RL4</strain>
    </source>
</reference>
<organism evidence="1 2">
    <name type="scientific">Mycobacterium adipatum</name>
    <dbReference type="NCBI Taxonomy" id="1682113"/>
    <lineage>
        <taxon>Bacteria</taxon>
        <taxon>Bacillati</taxon>
        <taxon>Actinomycetota</taxon>
        <taxon>Actinomycetes</taxon>
        <taxon>Mycobacteriales</taxon>
        <taxon>Mycobacteriaceae</taxon>
        <taxon>Mycobacterium</taxon>
    </lineage>
</organism>
<dbReference type="Proteomes" id="UP000077143">
    <property type="component" value="Chromosome"/>
</dbReference>
<dbReference type="EMBL" id="CP015596">
    <property type="protein sequence ID" value="ANE81541.1"/>
    <property type="molecule type" value="Genomic_DNA"/>
</dbReference>
<sequence length="205" mass="21990">MSVTPADLTGTERAVLLVLMAESGPVPNPDLIALGPRLEKAGRDKLNRLGLIESDRTGGRFVHELTDRGWRVCRDILSAGPPAGATGPAKTLATILHGFERYLRRADLSLADVFWPDTPSGPADRIRAAYSALAARPGAWVALTTLRTQLDDLPRTDIDDALGELYRAGAISLIPEENQKVLTPADRAAALEVGNQAKHLISIES</sequence>
<gene>
    <name evidence="1" type="ORF">A7U43_21605</name>
</gene>
<protein>
    <submittedName>
        <fullName evidence="1">Uncharacterized protein</fullName>
    </submittedName>
</protein>
<dbReference type="OrthoDB" id="3822696at2"/>
<dbReference type="KEGG" id="madi:A7U43_21605"/>